<dbReference type="InterPro" id="IPR009061">
    <property type="entry name" value="DNA-bd_dom_put_sf"/>
</dbReference>
<dbReference type="InterPro" id="IPR000551">
    <property type="entry name" value="MerR-type_HTH_dom"/>
</dbReference>
<dbReference type="Pfam" id="PF13411">
    <property type="entry name" value="MerR_1"/>
    <property type="match status" value="1"/>
</dbReference>
<evidence type="ECO:0000259" key="2">
    <source>
        <dbReference type="PROSITE" id="PS50937"/>
    </source>
</evidence>
<dbReference type="SUPFAM" id="SSF46955">
    <property type="entry name" value="Putative DNA-binding domain"/>
    <property type="match status" value="1"/>
</dbReference>
<dbReference type="SMART" id="SM00422">
    <property type="entry name" value="HTH_MERR"/>
    <property type="match status" value="1"/>
</dbReference>
<dbReference type="Gene3D" id="1.10.1660.10">
    <property type="match status" value="1"/>
</dbReference>
<evidence type="ECO:0000256" key="1">
    <source>
        <dbReference type="ARBA" id="ARBA00023125"/>
    </source>
</evidence>
<dbReference type="EMBL" id="FUZO01000002">
    <property type="protein sequence ID" value="SKC71102.1"/>
    <property type="molecule type" value="Genomic_DNA"/>
</dbReference>
<dbReference type="PANTHER" id="PTHR30204">
    <property type="entry name" value="REDOX-CYCLING DRUG-SENSING TRANSCRIPTIONAL ACTIVATOR SOXR"/>
    <property type="match status" value="1"/>
</dbReference>
<gene>
    <name evidence="3" type="ORF">SAMN06295973_3318</name>
</gene>
<evidence type="ECO:0000313" key="3">
    <source>
        <dbReference type="EMBL" id="SKC71102.1"/>
    </source>
</evidence>
<evidence type="ECO:0000313" key="4">
    <source>
        <dbReference type="Proteomes" id="UP000190827"/>
    </source>
</evidence>
<feature type="domain" description="HTH merR-type" evidence="2">
    <location>
        <begin position="1"/>
        <end position="68"/>
    </location>
</feature>
<name>A0ABY1LPW0_9MICO</name>
<reference evidence="3 4" key="1">
    <citation type="submission" date="2017-02" db="EMBL/GenBank/DDBJ databases">
        <authorList>
            <person name="Varghese N."/>
            <person name="Submissions S."/>
        </authorList>
    </citation>
    <scope>NUCLEOTIDE SEQUENCE [LARGE SCALE GENOMIC DNA]</scope>
    <source>
        <strain evidence="3 4">VKM Ac-1787</strain>
    </source>
</reference>
<dbReference type="InterPro" id="IPR047057">
    <property type="entry name" value="MerR_fam"/>
</dbReference>
<comment type="caution">
    <text evidence="3">The sequence shown here is derived from an EMBL/GenBank/DDBJ whole genome shotgun (WGS) entry which is preliminary data.</text>
</comment>
<dbReference type="RefSeq" id="WP_079706969.1">
    <property type="nucleotide sequence ID" value="NZ_FUZO01000002.1"/>
</dbReference>
<organism evidence="3 4">
    <name type="scientific">Plantibacter cousiniae</name>
    <name type="common">nom. nud.</name>
    <dbReference type="NCBI Taxonomy" id="199709"/>
    <lineage>
        <taxon>Bacteria</taxon>
        <taxon>Bacillati</taxon>
        <taxon>Actinomycetota</taxon>
        <taxon>Actinomycetes</taxon>
        <taxon>Micrococcales</taxon>
        <taxon>Microbacteriaceae</taxon>
        <taxon>Plantibacter</taxon>
    </lineage>
</organism>
<keyword evidence="4" id="KW-1185">Reference proteome</keyword>
<accession>A0ABY1LPW0</accession>
<dbReference type="PRINTS" id="PR00040">
    <property type="entry name" value="HTHMERR"/>
</dbReference>
<dbReference type="PANTHER" id="PTHR30204:SF93">
    <property type="entry name" value="HTH MERR-TYPE DOMAIN-CONTAINING PROTEIN"/>
    <property type="match status" value="1"/>
</dbReference>
<dbReference type="GO" id="GO:0003677">
    <property type="term" value="F:DNA binding"/>
    <property type="evidence" value="ECO:0007669"/>
    <property type="project" value="UniProtKB-KW"/>
</dbReference>
<sequence length="121" mass="13736">MRIGELAAATGSTPRLLRYYEEQGLLRPTRCPNGYREYGDHLVAKVQRIRELIAVGMPTTLILQVLPCFEDDDTIYQVTPSAEVLERLLEHRERLDAKLGCIQESRDAIDVYLHRVGGIVV</sequence>
<dbReference type="Proteomes" id="UP000190827">
    <property type="component" value="Unassembled WGS sequence"/>
</dbReference>
<protein>
    <submittedName>
        <fullName evidence="3">DNA-binding transcriptional regulator, MerR family</fullName>
    </submittedName>
</protein>
<dbReference type="PROSITE" id="PS50937">
    <property type="entry name" value="HTH_MERR_2"/>
    <property type="match status" value="1"/>
</dbReference>
<proteinExistence type="predicted"/>
<keyword evidence="1 3" id="KW-0238">DNA-binding</keyword>